<dbReference type="AlphaFoldDB" id="A0A101KQ90"/>
<feature type="region of interest" description="Disordered" evidence="1">
    <location>
        <begin position="43"/>
        <end position="62"/>
    </location>
</feature>
<accession>A0A101KQ90</accession>
<comment type="caution">
    <text evidence="2">The sequence shown here is derived from an EMBL/GenBank/DDBJ whole genome shotgun (WGS) entry which is preliminary data.</text>
</comment>
<gene>
    <name evidence="2" type="ORF">AU467_28450</name>
</gene>
<evidence type="ECO:0000313" key="2">
    <source>
        <dbReference type="EMBL" id="KUM24964.1"/>
    </source>
</evidence>
<protein>
    <submittedName>
        <fullName evidence="2">Uncharacterized protein</fullName>
    </submittedName>
</protein>
<dbReference type="EMBL" id="LPWA01000126">
    <property type="protein sequence ID" value="KUM24964.1"/>
    <property type="molecule type" value="Genomic_DNA"/>
</dbReference>
<dbReference type="Proteomes" id="UP000053176">
    <property type="component" value="Unassembled WGS sequence"/>
</dbReference>
<evidence type="ECO:0000256" key="1">
    <source>
        <dbReference type="SAM" id="MobiDB-lite"/>
    </source>
</evidence>
<proteinExistence type="predicted"/>
<organism evidence="2 3">
    <name type="scientific">Rhizobium loti</name>
    <name type="common">Mesorhizobium loti</name>
    <dbReference type="NCBI Taxonomy" id="381"/>
    <lineage>
        <taxon>Bacteria</taxon>
        <taxon>Pseudomonadati</taxon>
        <taxon>Pseudomonadota</taxon>
        <taxon>Alphaproteobacteria</taxon>
        <taxon>Hyphomicrobiales</taxon>
        <taxon>Phyllobacteriaceae</taxon>
        <taxon>Mesorhizobium</taxon>
    </lineage>
</organism>
<reference evidence="2 3" key="1">
    <citation type="submission" date="2015-12" db="EMBL/GenBank/DDBJ databases">
        <title>Draft genome sequence of Mesorhizobium sp. UFLA 01-765, a multitolerant efficient symbiont and plant-growth promoting strain isolated from Zn-mining soil using Leucaena leucocephala as a trap plant.</title>
        <authorList>
            <person name="Rangel W.M."/>
            <person name="Thijs S."/>
            <person name="Longatti S.M."/>
            <person name="Moreira F.M."/>
            <person name="Weyens N."/>
            <person name="Vangronsveld J."/>
            <person name="Van Hamme J.D."/>
            <person name="Bottos E.M."/>
            <person name="Rineau F."/>
        </authorList>
    </citation>
    <scope>NUCLEOTIDE SEQUENCE [LARGE SCALE GENOMIC DNA]</scope>
    <source>
        <strain evidence="2 3">UFLA 01-765</strain>
    </source>
</reference>
<name>A0A101KQ90_RHILI</name>
<evidence type="ECO:0000313" key="3">
    <source>
        <dbReference type="Proteomes" id="UP000053176"/>
    </source>
</evidence>
<sequence length="62" mass="6750">MAEMGFFKPKGDAKSEATAMTARRIIEGEAAARKAKTERLRAARLARGPVEAPPKKKPAKKK</sequence>